<comment type="caution">
    <text evidence="1">The sequence shown here is derived from an EMBL/GenBank/DDBJ whole genome shotgun (WGS) entry which is preliminary data.</text>
</comment>
<name>A0ACB0JSF5_TRIPR</name>
<sequence length="404" mass="45605">MELFPAQPDLSLQISPPNTKPTTTTNWKRTTTEEEMDLGFWKRALDSRNSLSSSRNDNSFDLSLSNPTRSLDSHNNNNTSSNNLIHHNHFQNSVSNNHNANNPFQSFQQNHYFQHPQPLFQHHQLQNQQHQSLSQELGFLRPIRGIPVYQNPPPLSFPQLHNHNHNLNHHLNHVLDGSTTTNTTTPSSISNTNTSSSPFQSQALMRSRFLSRFPAKRSMRAPRMRWTTTLHARFVHAVELLGGHERATPKSVLELMDVKDLTLAHVKSHLQMFRTVKTTDRVGATSGQSDVYDNGSSGDNSDDIMFDINSSRRSSDLSIKQQGRSSVNQDKECYGLWSNSSREAWLHGKPKIDSIGNMQSLEEMDPKCLSYERISDGSSSTNLSGSSPKKPNLDLEFTLGQPSL</sequence>
<organism evidence="1 2">
    <name type="scientific">Trifolium pratense</name>
    <name type="common">Red clover</name>
    <dbReference type="NCBI Taxonomy" id="57577"/>
    <lineage>
        <taxon>Eukaryota</taxon>
        <taxon>Viridiplantae</taxon>
        <taxon>Streptophyta</taxon>
        <taxon>Embryophyta</taxon>
        <taxon>Tracheophyta</taxon>
        <taxon>Spermatophyta</taxon>
        <taxon>Magnoliopsida</taxon>
        <taxon>eudicotyledons</taxon>
        <taxon>Gunneridae</taxon>
        <taxon>Pentapetalae</taxon>
        <taxon>rosids</taxon>
        <taxon>fabids</taxon>
        <taxon>Fabales</taxon>
        <taxon>Fabaceae</taxon>
        <taxon>Papilionoideae</taxon>
        <taxon>50 kb inversion clade</taxon>
        <taxon>NPAAA clade</taxon>
        <taxon>Hologalegina</taxon>
        <taxon>IRL clade</taxon>
        <taxon>Trifolieae</taxon>
        <taxon>Trifolium</taxon>
    </lineage>
</organism>
<protein>
    <submittedName>
        <fullName evidence="1">Uncharacterized protein</fullName>
    </submittedName>
</protein>
<evidence type="ECO:0000313" key="2">
    <source>
        <dbReference type="Proteomes" id="UP001177021"/>
    </source>
</evidence>
<accession>A0ACB0JSF5</accession>
<gene>
    <name evidence="1" type="ORF">MILVUS5_LOCUS15744</name>
</gene>
<evidence type="ECO:0000313" key="1">
    <source>
        <dbReference type="EMBL" id="CAJ2647168.1"/>
    </source>
</evidence>
<proteinExistence type="predicted"/>
<keyword evidence="2" id="KW-1185">Reference proteome</keyword>
<reference evidence="1" key="1">
    <citation type="submission" date="2023-10" db="EMBL/GenBank/DDBJ databases">
        <authorList>
            <person name="Rodriguez Cubillos JULIANA M."/>
            <person name="De Vega J."/>
        </authorList>
    </citation>
    <scope>NUCLEOTIDE SEQUENCE</scope>
</reference>
<dbReference type="Proteomes" id="UP001177021">
    <property type="component" value="Unassembled WGS sequence"/>
</dbReference>
<dbReference type="EMBL" id="CASHSV030000109">
    <property type="protein sequence ID" value="CAJ2647168.1"/>
    <property type="molecule type" value="Genomic_DNA"/>
</dbReference>